<keyword evidence="6" id="KW-1185">Reference proteome</keyword>
<comment type="caution">
    <text evidence="5">The sequence shown here is derived from an EMBL/GenBank/DDBJ whole genome shotgun (WGS) entry which is preliminary data.</text>
</comment>
<dbReference type="EMBL" id="PGGW01000069">
    <property type="protein sequence ID" value="PJE94303.1"/>
    <property type="molecule type" value="Genomic_DNA"/>
</dbReference>
<feature type="domain" description="HIT" evidence="4">
    <location>
        <begin position="10"/>
        <end position="124"/>
    </location>
</feature>
<evidence type="ECO:0000256" key="1">
    <source>
        <dbReference type="PIRSR" id="PIRSR601310-1"/>
    </source>
</evidence>
<dbReference type="InterPro" id="IPR011146">
    <property type="entry name" value="HIT-like"/>
</dbReference>
<dbReference type="PANTHER" id="PTHR23089">
    <property type="entry name" value="HISTIDINE TRIAD HIT PROTEIN"/>
    <property type="match status" value="1"/>
</dbReference>
<dbReference type="Pfam" id="PF01230">
    <property type="entry name" value="HIT"/>
    <property type="match status" value="1"/>
</dbReference>
<dbReference type="Proteomes" id="UP000230407">
    <property type="component" value="Unassembled WGS sequence"/>
</dbReference>
<feature type="short sequence motif" description="Histidine triad motif" evidence="2 3">
    <location>
        <begin position="108"/>
        <end position="112"/>
    </location>
</feature>
<dbReference type="AlphaFoldDB" id="A0A2M8LQR6"/>
<dbReference type="InterPro" id="IPR036265">
    <property type="entry name" value="HIT-like_sf"/>
</dbReference>
<name>A0A2M8LQR6_9ACTN</name>
<gene>
    <name evidence="5" type="ORF">CUT44_29000</name>
</gene>
<sequence length="124" mass="12706">MAEEPQSDCLFCKIVAGEVPADVVHETGTTLAFRDINPQAPTHVLVIPKAHHPDAAALAAAAPELAADVLRAAGEVAAQERIAPPGGASVGYRIVFNTGAGAGQTVWHAHAHLLGGRGLNWPPG</sequence>
<dbReference type="SUPFAM" id="SSF54197">
    <property type="entry name" value="HIT-like"/>
    <property type="match status" value="1"/>
</dbReference>
<dbReference type="Gene3D" id="3.30.428.10">
    <property type="entry name" value="HIT-like"/>
    <property type="match status" value="1"/>
</dbReference>
<evidence type="ECO:0000313" key="5">
    <source>
        <dbReference type="EMBL" id="PJE94303.1"/>
    </source>
</evidence>
<accession>A0A2M8LQR6</accession>
<dbReference type="CDD" id="cd01276">
    <property type="entry name" value="PKCI_related"/>
    <property type="match status" value="1"/>
</dbReference>
<dbReference type="InterPro" id="IPR001310">
    <property type="entry name" value="Histidine_triad_HIT"/>
</dbReference>
<evidence type="ECO:0000256" key="3">
    <source>
        <dbReference type="PROSITE-ProRule" id="PRU00464"/>
    </source>
</evidence>
<proteinExistence type="predicted"/>
<dbReference type="PROSITE" id="PS51084">
    <property type="entry name" value="HIT_2"/>
    <property type="match status" value="1"/>
</dbReference>
<protein>
    <submittedName>
        <fullName evidence="5">Histidine triad nucleotide-binding protein</fullName>
    </submittedName>
</protein>
<organism evidence="5 6">
    <name type="scientific">Streptomyces carminius</name>
    <dbReference type="NCBI Taxonomy" id="2665496"/>
    <lineage>
        <taxon>Bacteria</taxon>
        <taxon>Bacillati</taxon>
        <taxon>Actinomycetota</taxon>
        <taxon>Actinomycetes</taxon>
        <taxon>Kitasatosporales</taxon>
        <taxon>Streptomycetaceae</taxon>
        <taxon>Streptomyces</taxon>
    </lineage>
</organism>
<feature type="active site" description="Tele-AMP-histidine intermediate" evidence="1">
    <location>
        <position position="110"/>
    </location>
</feature>
<evidence type="ECO:0000313" key="6">
    <source>
        <dbReference type="Proteomes" id="UP000230407"/>
    </source>
</evidence>
<evidence type="ECO:0000256" key="2">
    <source>
        <dbReference type="PIRSR" id="PIRSR601310-3"/>
    </source>
</evidence>
<dbReference type="PRINTS" id="PR00332">
    <property type="entry name" value="HISTRIAD"/>
</dbReference>
<dbReference type="RefSeq" id="WP_100204912.1">
    <property type="nucleotide sequence ID" value="NZ_PGGW01000069.1"/>
</dbReference>
<dbReference type="GO" id="GO:0003824">
    <property type="term" value="F:catalytic activity"/>
    <property type="evidence" value="ECO:0007669"/>
    <property type="project" value="InterPro"/>
</dbReference>
<reference evidence="5 6" key="1">
    <citation type="submission" date="2017-11" db="EMBL/GenBank/DDBJ databases">
        <title>Streptomyces carmine sp. nov., a novel actinomycete isolated from Sophora alopecuroides in Xinjiang, China.</title>
        <authorList>
            <person name="Wang Y."/>
            <person name="Luo X."/>
            <person name="Wan C."/>
            <person name="Zhang L."/>
        </authorList>
    </citation>
    <scope>NUCLEOTIDE SEQUENCE [LARGE SCALE GENOMIC DNA]</scope>
    <source>
        <strain evidence="5 6">TRM SA0054</strain>
    </source>
</reference>
<evidence type="ECO:0000259" key="4">
    <source>
        <dbReference type="PROSITE" id="PS51084"/>
    </source>
</evidence>